<accession>A0A9N7VH12</accession>
<sequence>MGALMVIFSLQPKQRRKTTGAKQCCHFITCLHNVVLSARVAAQLTNEFGEHRVASDRRFGRRRWIVIVLKSNKELSPATMVCL</sequence>
<keyword evidence="2" id="KW-1185">Reference proteome</keyword>
<organism evidence="1 2">
    <name type="scientific">Pleuronectes platessa</name>
    <name type="common">European plaice</name>
    <dbReference type="NCBI Taxonomy" id="8262"/>
    <lineage>
        <taxon>Eukaryota</taxon>
        <taxon>Metazoa</taxon>
        <taxon>Chordata</taxon>
        <taxon>Craniata</taxon>
        <taxon>Vertebrata</taxon>
        <taxon>Euteleostomi</taxon>
        <taxon>Actinopterygii</taxon>
        <taxon>Neopterygii</taxon>
        <taxon>Teleostei</taxon>
        <taxon>Neoteleostei</taxon>
        <taxon>Acanthomorphata</taxon>
        <taxon>Carangaria</taxon>
        <taxon>Pleuronectiformes</taxon>
        <taxon>Pleuronectoidei</taxon>
        <taxon>Pleuronectidae</taxon>
        <taxon>Pleuronectes</taxon>
    </lineage>
</organism>
<dbReference type="AlphaFoldDB" id="A0A9N7VH12"/>
<gene>
    <name evidence="1" type="ORF">PLEPLA_LOCUS37193</name>
</gene>
<comment type="caution">
    <text evidence="1">The sequence shown here is derived from an EMBL/GenBank/DDBJ whole genome shotgun (WGS) entry which is preliminary data.</text>
</comment>
<dbReference type="Proteomes" id="UP001153269">
    <property type="component" value="Unassembled WGS sequence"/>
</dbReference>
<evidence type="ECO:0000313" key="1">
    <source>
        <dbReference type="EMBL" id="CAB1449510.1"/>
    </source>
</evidence>
<dbReference type="EMBL" id="CADEAL010004017">
    <property type="protein sequence ID" value="CAB1449510.1"/>
    <property type="molecule type" value="Genomic_DNA"/>
</dbReference>
<reference evidence="1" key="1">
    <citation type="submission" date="2020-03" db="EMBL/GenBank/DDBJ databases">
        <authorList>
            <person name="Weist P."/>
        </authorList>
    </citation>
    <scope>NUCLEOTIDE SEQUENCE</scope>
</reference>
<evidence type="ECO:0000313" key="2">
    <source>
        <dbReference type="Proteomes" id="UP001153269"/>
    </source>
</evidence>
<protein>
    <submittedName>
        <fullName evidence="1">Uncharacterized protein</fullName>
    </submittedName>
</protein>
<name>A0A9N7VH12_PLEPL</name>
<proteinExistence type="predicted"/>